<reference evidence="9 10" key="1">
    <citation type="journal article" date="2010" name="PLoS ONE">
        <title>The glycobiome of the rumen bacterium Butyrivibrio proteoclasticus B316(T) highlights adaptation to a polysaccharide-rich environment.</title>
        <authorList>
            <person name="Kelly W.J."/>
            <person name="Leahy S.C."/>
            <person name="Altermann E."/>
            <person name="Yeoman C.J."/>
            <person name="Dunne J.C."/>
            <person name="Kong Z."/>
            <person name="Pacheco D.M."/>
            <person name="Li D."/>
            <person name="Noel S.J."/>
            <person name="Moon C.D."/>
            <person name="Cookson A.L."/>
            <person name="Attwood G.T."/>
        </authorList>
    </citation>
    <scope>NUCLEOTIDE SEQUENCE [LARGE SCALE GENOMIC DNA]</scope>
    <source>
        <strain evidence="10">ATCC 51982 / DSM 14932 / B316</strain>
    </source>
</reference>
<evidence type="ECO:0000256" key="7">
    <source>
        <dbReference type="SAM" id="Phobius"/>
    </source>
</evidence>
<organism evidence="9 10">
    <name type="scientific">Butyrivibrio proteoclasticus (strain ATCC 51982 / DSM 14932 / B316)</name>
    <name type="common">Clostridium proteoclasticum</name>
    <dbReference type="NCBI Taxonomy" id="515622"/>
    <lineage>
        <taxon>Bacteria</taxon>
        <taxon>Bacillati</taxon>
        <taxon>Bacillota</taxon>
        <taxon>Clostridia</taxon>
        <taxon>Lachnospirales</taxon>
        <taxon>Lachnospiraceae</taxon>
        <taxon>Butyrivibrio</taxon>
    </lineage>
</organism>
<keyword evidence="10" id="KW-1185">Reference proteome</keyword>
<name>E0RX75_BUTPB</name>
<dbReference type="GO" id="GO:0005886">
    <property type="term" value="C:plasma membrane"/>
    <property type="evidence" value="ECO:0007669"/>
    <property type="project" value="UniProtKB-SubCell"/>
</dbReference>
<dbReference type="PANTHER" id="PTHR40074:SF2">
    <property type="entry name" value="O-ACETYLTRANSFERASE WECH"/>
    <property type="match status" value="1"/>
</dbReference>
<feature type="transmembrane region" description="Helical" evidence="7">
    <location>
        <begin position="87"/>
        <end position="110"/>
    </location>
</feature>
<dbReference type="AlphaFoldDB" id="E0RX75"/>
<evidence type="ECO:0000256" key="1">
    <source>
        <dbReference type="ARBA" id="ARBA00004651"/>
    </source>
</evidence>
<comment type="subcellular location">
    <subcellularLocation>
        <location evidence="1">Cell membrane</location>
        <topology evidence="1">Multi-pass membrane protein</topology>
    </subcellularLocation>
</comment>
<dbReference type="HOGENOM" id="CLU_061343_1_0_9"/>
<dbReference type="GO" id="GO:0009246">
    <property type="term" value="P:enterobacterial common antigen biosynthetic process"/>
    <property type="evidence" value="ECO:0007669"/>
    <property type="project" value="TreeGrafter"/>
</dbReference>
<dbReference type="GO" id="GO:0016413">
    <property type="term" value="F:O-acetyltransferase activity"/>
    <property type="evidence" value="ECO:0007669"/>
    <property type="project" value="TreeGrafter"/>
</dbReference>
<evidence type="ECO:0000313" key="9">
    <source>
        <dbReference type="EMBL" id="ADL35286.1"/>
    </source>
</evidence>
<feature type="transmembrane region" description="Helical" evidence="7">
    <location>
        <begin position="188"/>
        <end position="206"/>
    </location>
</feature>
<dbReference type="InterPro" id="IPR002656">
    <property type="entry name" value="Acyl_transf_3_dom"/>
</dbReference>
<evidence type="ECO:0000256" key="6">
    <source>
        <dbReference type="ARBA" id="ARBA00023136"/>
    </source>
</evidence>
<dbReference type="KEGG" id="bpb:bpr_I2553"/>
<feature type="transmembrane region" description="Helical" evidence="7">
    <location>
        <begin position="218"/>
        <end position="238"/>
    </location>
</feature>
<evidence type="ECO:0000313" key="10">
    <source>
        <dbReference type="Proteomes" id="UP000001299"/>
    </source>
</evidence>
<gene>
    <name evidence="9" type="ordered locus">bpr_I2553</name>
</gene>
<evidence type="ECO:0000256" key="5">
    <source>
        <dbReference type="ARBA" id="ARBA00022989"/>
    </source>
</evidence>
<dbReference type="STRING" id="515622.bpr_I2553"/>
<dbReference type="RefSeq" id="WP_013281939.1">
    <property type="nucleotide sequence ID" value="NC_014387.1"/>
</dbReference>
<evidence type="ECO:0000256" key="3">
    <source>
        <dbReference type="ARBA" id="ARBA00022475"/>
    </source>
</evidence>
<keyword evidence="5 7" id="KW-1133">Transmembrane helix</keyword>
<protein>
    <recommendedName>
        <fullName evidence="8">Acyltransferase 3 domain-containing protein</fullName>
    </recommendedName>
</protein>
<dbReference type="eggNOG" id="COG3274">
    <property type="taxonomic scope" value="Bacteria"/>
</dbReference>
<feature type="transmembrane region" description="Helical" evidence="7">
    <location>
        <begin position="163"/>
        <end position="182"/>
    </location>
</feature>
<sequence>MSGGDKISKKRNANFELLRIVAMLMILTLHYNSHADVLLHLGVPAGRVQLFATILEGFCITGLNVYVFLSGYFLSKSRIKPSKIIQLICQVYFYTILISVAMMIVGVYVVHTDDSVFKTVQYLFPISSEHYWFVTAYIIMYVFAPIMNAAVDVLTKKQLKYTILGLLIWFCFIKSVVPVMFVTDHFGYDYGWFLCLYLIAAYVRKYDVVLFYNAKRSALVFVFSCLMIGIMSVVIYYYNLRFGGLNYYAEVPIHLNFVFTLTGSLGLFSLFRFYKMREGWFADVVRFIAPLTFGVYLLHMHIEIKDRWVIWLTHLLGEVPTESIILYLWHLIRSVLIVFAAGVFVDWIRKMIFDYVGRVLHDTWLFRKLRKWDDDLC</sequence>
<evidence type="ECO:0000256" key="4">
    <source>
        <dbReference type="ARBA" id="ARBA00022692"/>
    </source>
</evidence>
<evidence type="ECO:0000256" key="2">
    <source>
        <dbReference type="ARBA" id="ARBA00007400"/>
    </source>
</evidence>
<feature type="transmembrane region" description="Helical" evidence="7">
    <location>
        <begin position="285"/>
        <end position="304"/>
    </location>
</feature>
<evidence type="ECO:0000259" key="8">
    <source>
        <dbReference type="Pfam" id="PF01757"/>
    </source>
</evidence>
<feature type="transmembrane region" description="Helical" evidence="7">
    <location>
        <begin position="51"/>
        <end position="75"/>
    </location>
</feature>
<keyword evidence="6 7" id="KW-0472">Membrane</keyword>
<feature type="transmembrane region" description="Helical" evidence="7">
    <location>
        <begin position="324"/>
        <end position="348"/>
    </location>
</feature>
<comment type="similarity">
    <text evidence="2">Belongs to the acyltransferase 3 family.</text>
</comment>
<feature type="transmembrane region" description="Helical" evidence="7">
    <location>
        <begin position="12"/>
        <end position="31"/>
    </location>
</feature>
<dbReference type="PANTHER" id="PTHR40074">
    <property type="entry name" value="O-ACETYLTRANSFERASE WECH"/>
    <property type="match status" value="1"/>
</dbReference>
<dbReference type="EMBL" id="CP001810">
    <property type="protein sequence ID" value="ADL35286.1"/>
    <property type="molecule type" value="Genomic_DNA"/>
</dbReference>
<keyword evidence="3" id="KW-1003">Cell membrane</keyword>
<keyword evidence="4 7" id="KW-0812">Transmembrane</keyword>
<proteinExistence type="inferred from homology"/>
<dbReference type="Proteomes" id="UP000001299">
    <property type="component" value="Chromosome 1"/>
</dbReference>
<feature type="transmembrane region" description="Helical" evidence="7">
    <location>
        <begin position="253"/>
        <end position="273"/>
    </location>
</feature>
<feature type="domain" description="Acyltransferase 3" evidence="8">
    <location>
        <begin position="13"/>
        <end position="312"/>
    </location>
</feature>
<feature type="transmembrane region" description="Helical" evidence="7">
    <location>
        <begin position="130"/>
        <end position="151"/>
    </location>
</feature>
<dbReference type="Pfam" id="PF01757">
    <property type="entry name" value="Acyl_transf_3"/>
    <property type="match status" value="1"/>
</dbReference>
<accession>E0RX75</accession>